<dbReference type="Gene3D" id="1.10.630.10">
    <property type="entry name" value="Cytochrome P450"/>
    <property type="match status" value="1"/>
</dbReference>
<dbReference type="SUPFAM" id="SSF48264">
    <property type="entry name" value="Cytochrome P450"/>
    <property type="match status" value="1"/>
</dbReference>
<sequence length="62" mass="7234">MTCPGRHFASVQIFKMAATLLRDYDIMQVDPENQWQYQANFTALTHSWPVWIHKRNANGNAL</sequence>
<evidence type="ECO:0008006" key="3">
    <source>
        <dbReference type="Google" id="ProtNLM"/>
    </source>
</evidence>
<organism evidence="1 2">
    <name type="scientific">Fusarium oxysporum NRRL 32931</name>
    <dbReference type="NCBI Taxonomy" id="660029"/>
    <lineage>
        <taxon>Eukaryota</taxon>
        <taxon>Fungi</taxon>
        <taxon>Dikarya</taxon>
        <taxon>Ascomycota</taxon>
        <taxon>Pezizomycotina</taxon>
        <taxon>Sordariomycetes</taxon>
        <taxon>Hypocreomycetidae</taxon>
        <taxon>Hypocreales</taxon>
        <taxon>Nectriaceae</taxon>
        <taxon>Fusarium</taxon>
        <taxon>Fusarium oxysporum species complex</taxon>
    </lineage>
</organism>
<dbReference type="EMBL" id="KI928739">
    <property type="protein sequence ID" value="EWY79195.1"/>
    <property type="molecule type" value="Genomic_DNA"/>
</dbReference>
<reference evidence="1 2" key="1">
    <citation type="submission" date="2011-06" db="EMBL/GenBank/DDBJ databases">
        <title>The Genome Sequence of Fusarium oxysporum FOSC 3-a.</title>
        <authorList>
            <consortium name="The Broad Institute Genome Sequencing Platform"/>
            <person name="Ma L.-J."/>
            <person name="Gale L.R."/>
            <person name="Schwartz D.C."/>
            <person name="Zhou S."/>
            <person name="Corby-Kistler H."/>
            <person name="Young S.K."/>
            <person name="Zeng Q."/>
            <person name="Gargeya S."/>
            <person name="Fitzgerald M."/>
            <person name="Haas B."/>
            <person name="Abouelleil A."/>
            <person name="Alvarado L."/>
            <person name="Arachchi H.M."/>
            <person name="Berlin A."/>
            <person name="Brown A."/>
            <person name="Chapman S.B."/>
            <person name="Chen Z."/>
            <person name="Dunbar C."/>
            <person name="Freedman E."/>
            <person name="Gearin G."/>
            <person name="Gellesch M."/>
            <person name="Goldberg J."/>
            <person name="Griggs A."/>
            <person name="Gujja S."/>
            <person name="Heiman D."/>
            <person name="Howarth C."/>
            <person name="Larson L."/>
            <person name="Lui A."/>
            <person name="MacDonald P.J.P."/>
            <person name="Mehta T."/>
            <person name="Montmayeur A."/>
            <person name="Murphy C."/>
            <person name="Neiman D."/>
            <person name="Pearson M."/>
            <person name="Priest M."/>
            <person name="Roberts A."/>
            <person name="Saif S."/>
            <person name="Shea T."/>
            <person name="Shenoy N."/>
            <person name="Sisk P."/>
            <person name="Stolte C."/>
            <person name="Sykes S."/>
            <person name="Wortman J."/>
            <person name="Nusbaum C."/>
            <person name="Birren B."/>
        </authorList>
    </citation>
    <scope>NUCLEOTIDE SEQUENCE [LARGE SCALE GENOMIC DNA]</scope>
    <source>
        <strain evidence="1 2">FOSC 3-a</strain>
    </source>
</reference>
<dbReference type="HOGENOM" id="CLU_2904236_0_0_1"/>
<evidence type="ECO:0000313" key="1">
    <source>
        <dbReference type="EMBL" id="EWY79195.1"/>
    </source>
</evidence>
<dbReference type="GO" id="GO:0004497">
    <property type="term" value="F:monooxygenase activity"/>
    <property type="evidence" value="ECO:0007669"/>
    <property type="project" value="InterPro"/>
</dbReference>
<dbReference type="GO" id="GO:0020037">
    <property type="term" value="F:heme binding"/>
    <property type="evidence" value="ECO:0007669"/>
    <property type="project" value="InterPro"/>
</dbReference>
<name>W9HDX0_FUSOX</name>
<gene>
    <name evidence="1" type="ORF">FOYG_17623</name>
</gene>
<dbReference type="AlphaFoldDB" id="W9HDX0"/>
<dbReference type="Proteomes" id="UP000030753">
    <property type="component" value="Unassembled WGS sequence"/>
</dbReference>
<dbReference type="InterPro" id="IPR036396">
    <property type="entry name" value="Cyt_P450_sf"/>
</dbReference>
<proteinExistence type="predicted"/>
<accession>W9HDX0</accession>
<evidence type="ECO:0000313" key="2">
    <source>
        <dbReference type="Proteomes" id="UP000030753"/>
    </source>
</evidence>
<protein>
    <recommendedName>
        <fullName evidence="3">Cytochrome P450 oxidoreductase</fullName>
    </recommendedName>
</protein>
<dbReference type="GO" id="GO:0016705">
    <property type="term" value="F:oxidoreductase activity, acting on paired donors, with incorporation or reduction of molecular oxygen"/>
    <property type="evidence" value="ECO:0007669"/>
    <property type="project" value="InterPro"/>
</dbReference>
<dbReference type="GO" id="GO:0005506">
    <property type="term" value="F:iron ion binding"/>
    <property type="evidence" value="ECO:0007669"/>
    <property type="project" value="InterPro"/>
</dbReference>